<dbReference type="SUPFAM" id="SSF51905">
    <property type="entry name" value="FAD/NAD(P)-binding domain"/>
    <property type="match status" value="1"/>
</dbReference>
<dbReference type="OrthoDB" id="16820at2759"/>
<dbReference type="InterPro" id="IPR036188">
    <property type="entry name" value="FAD/NAD-bd_sf"/>
</dbReference>
<evidence type="ECO:0000256" key="3">
    <source>
        <dbReference type="ARBA" id="ARBA00022827"/>
    </source>
</evidence>
<organism evidence="7 8">
    <name type="scientific">Passalora fulva</name>
    <name type="common">Tomato leaf mold</name>
    <name type="synonym">Cladosporium fulvum</name>
    <dbReference type="NCBI Taxonomy" id="5499"/>
    <lineage>
        <taxon>Eukaryota</taxon>
        <taxon>Fungi</taxon>
        <taxon>Dikarya</taxon>
        <taxon>Ascomycota</taxon>
        <taxon>Pezizomycotina</taxon>
        <taxon>Dothideomycetes</taxon>
        <taxon>Dothideomycetidae</taxon>
        <taxon>Mycosphaerellales</taxon>
        <taxon>Mycosphaerellaceae</taxon>
        <taxon>Fulvia</taxon>
    </lineage>
</organism>
<feature type="domain" description="FAD-binding" evidence="6">
    <location>
        <begin position="271"/>
        <end position="330"/>
    </location>
</feature>
<dbReference type="PANTHER" id="PTHR13789">
    <property type="entry name" value="MONOOXYGENASE"/>
    <property type="match status" value="1"/>
</dbReference>
<reference evidence="7" key="1">
    <citation type="submission" date="2021-12" db="EMBL/GenBank/DDBJ databases">
        <authorList>
            <person name="Zaccaron A."/>
            <person name="Stergiopoulos I."/>
        </authorList>
    </citation>
    <scope>NUCLEOTIDE SEQUENCE</scope>
    <source>
        <strain evidence="7">Race5_Kim</strain>
    </source>
</reference>
<dbReference type="GO" id="GO:0004497">
    <property type="term" value="F:monooxygenase activity"/>
    <property type="evidence" value="ECO:0007669"/>
    <property type="project" value="UniProtKB-KW"/>
</dbReference>
<gene>
    <name evidence="7" type="ORF">CLAFUR5_03247</name>
</gene>
<dbReference type="KEGG" id="ffu:CLAFUR5_03247"/>
<name>A0A9Q8L9V6_PASFU</name>
<dbReference type="EMBL" id="CP090164">
    <property type="protein sequence ID" value="UJO13465.1"/>
    <property type="molecule type" value="Genomic_DNA"/>
</dbReference>
<protein>
    <submittedName>
        <fullName evidence="7">FAD-dependent monooxygenase OpS4</fullName>
    </submittedName>
</protein>
<keyword evidence="3" id="KW-0274">FAD</keyword>
<keyword evidence="8" id="KW-1185">Reference proteome</keyword>
<evidence type="ECO:0000313" key="8">
    <source>
        <dbReference type="Proteomes" id="UP000756132"/>
    </source>
</evidence>
<dbReference type="RefSeq" id="XP_047757831.1">
    <property type="nucleotide sequence ID" value="XM_047902395.1"/>
</dbReference>
<reference evidence="7" key="2">
    <citation type="journal article" date="2022" name="Microb. Genom.">
        <title>A chromosome-scale genome assembly of the tomato pathogen Cladosporium fulvum reveals a compartmentalized genome architecture and the presence of a dispensable chromosome.</title>
        <authorList>
            <person name="Zaccaron A.Z."/>
            <person name="Chen L.H."/>
            <person name="Samaras A."/>
            <person name="Stergiopoulos I."/>
        </authorList>
    </citation>
    <scope>NUCLEOTIDE SEQUENCE</scope>
    <source>
        <strain evidence="7">Race5_Kim</strain>
    </source>
</reference>
<evidence type="ECO:0000256" key="4">
    <source>
        <dbReference type="ARBA" id="ARBA00023002"/>
    </source>
</evidence>
<dbReference type="InterPro" id="IPR002938">
    <property type="entry name" value="FAD-bd"/>
</dbReference>
<dbReference type="Gene3D" id="3.50.50.60">
    <property type="entry name" value="FAD/NAD(P)-binding domain"/>
    <property type="match status" value="1"/>
</dbReference>
<comment type="similarity">
    <text evidence="1">Belongs to the paxM FAD-dependent monooxygenase family.</text>
</comment>
<keyword evidence="2" id="KW-0285">Flavoprotein</keyword>
<sequence>MPAPRSLHVGLIGAGLGGLAAAIAIARAGCKAASELGEIGAGIQMTPNVSRLLIKWGVSDIIGDDLVQCKEIRMRRQDGKVVQRTELVPKTVREFGFPWWVVRRDHLHSGLAEGARRHGVKIEVGARVEGIEYEDQERVRVRTKKGERYEFDLVIGSDGVKSVVRKTLFPDVKPRAPMNNAAYRTVLPYDYIYEKVPEAREVLGNSIDVWGMEKGYVIMYPISGGREWNAVMSHYRDEPVSDVEDNVDMAEMREYYKDCDPLLSWSSPRKNVVLLGDAAHSMVNHMAQGAATSMEDGAFLGRVLGEVVHGVITLEEAIGIYEKARMPRAWIKQQASFVLGGIYMAEDEPRGKARDESSAASAQDTSAMAEVKNLHSAQDTSAMAEVKNLQSKPQISGPDANARSWNLWGSPEAVQSIFAYDPEADADFSVLNYLQQNSAWDKETGLSSALEEKWTGWFLPKDQVGRIAKSRGTKL</sequence>
<dbReference type="Proteomes" id="UP000756132">
    <property type="component" value="Chromosome 2"/>
</dbReference>
<evidence type="ECO:0000256" key="1">
    <source>
        <dbReference type="ARBA" id="ARBA00007992"/>
    </source>
</evidence>
<dbReference type="GO" id="GO:0071949">
    <property type="term" value="F:FAD binding"/>
    <property type="evidence" value="ECO:0007669"/>
    <property type="project" value="InterPro"/>
</dbReference>
<dbReference type="InterPro" id="IPR050493">
    <property type="entry name" value="FAD-dep_Monooxygenase_BioMet"/>
</dbReference>
<dbReference type="Pfam" id="PF01494">
    <property type="entry name" value="FAD_binding_3"/>
    <property type="match status" value="2"/>
</dbReference>
<keyword evidence="5 7" id="KW-0503">Monooxygenase</keyword>
<dbReference type="PANTHER" id="PTHR13789:SF147">
    <property type="entry name" value="PUTATIVE (AFU_ORTHOLOGUE AFUA_2G01950)-RELATED"/>
    <property type="match status" value="1"/>
</dbReference>
<dbReference type="GeneID" id="71983125"/>
<keyword evidence="4" id="KW-0560">Oxidoreductase</keyword>
<evidence type="ECO:0000256" key="2">
    <source>
        <dbReference type="ARBA" id="ARBA00022630"/>
    </source>
</evidence>
<dbReference type="PRINTS" id="PR00420">
    <property type="entry name" value="RNGMNOXGNASE"/>
</dbReference>
<evidence type="ECO:0000259" key="6">
    <source>
        <dbReference type="Pfam" id="PF01494"/>
    </source>
</evidence>
<evidence type="ECO:0000256" key="5">
    <source>
        <dbReference type="ARBA" id="ARBA00023033"/>
    </source>
</evidence>
<proteinExistence type="inferred from homology"/>
<dbReference type="AlphaFoldDB" id="A0A9Q8L9V6"/>
<evidence type="ECO:0000313" key="7">
    <source>
        <dbReference type="EMBL" id="UJO13465.1"/>
    </source>
</evidence>
<feature type="domain" description="FAD-binding" evidence="6">
    <location>
        <begin position="8"/>
        <end position="168"/>
    </location>
</feature>
<accession>A0A9Q8L9V6</accession>